<dbReference type="CDD" id="cd08273">
    <property type="entry name" value="MDR8"/>
    <property type="match status" value="1"/>
</dbReference>
<dbReference type="GO" id="GO:0005739">
    <property type="term" value="C:mitochondrion"/>
    <property type="evidence" value="ECO:0007669"/>
    <property type="project" value="TreeGrafter"/>
</dbReference>
<dbReference type="EMBL" id="MU839853">
    <property type="protein sequence ID" value="KAK1749676.1"/>
    <property type="molecule type" value="Genomic_DNA"/>
</dbReference>
<dbReference type="PANTHER" id="PTHR43677">
    <property type="entry name" value="SHORT-CHAIN DEHYDROGENASE/REDUCTASE"/>
    <property type="match status" value="1"/>
</dbReference>
<dbReference type="InterPro" id="IPR013154">
    <property type="entry name" value="ADH-like_N"/>
</dbReference>
<dbReference type="InterPro" id="IPR051397">
    <property type="entry name" value="Zn-ADH-like_protein"/>
</dbReference>
<dbReference type="AlphaFoldDB" id="A0AAJ0B5B9"/>
<protein>
    <submittedName>
        <fullName evidence="2">Zinc-binding dehydrogenase</fullName>
    </submittedName>
</protein>
<dbReference type="Gene3D" id="3.90.180.10">
    <property type="entry name" value="Medium-chain alcohol dehydrogenases, catalytic domain"/>
    <property type="match status" value="1"/>
</dbReference>
<name>A0AAJ0B5B9_9PEZI</name>
<dbReference type="InterPro" id="IPR011032">
    <property type="entry name" value="GroES-like_sf"/>
</dbReference>
<accession>A0AAJ0B5B9</accession>
<keyword evidence="3" id="KW-1185">Reference proteome</keyword>
<organism evidence="2 3">
    <name type="scientific">Echria macrotheca</name>
    <dbReference type="NCBI Taxonomy" id="438768"/>
    <lineage>
        <taxon>Eukaryota</taxon>
        <taxon>Fungi</taxon>
        <taxon>Dikarya</taxon>
        <taxon>Ascomycota</taxon>
        <taxon>Pezizomycotina</taxon>
        <taxon>Sordariomycetes</taxon>
        <taxon>Sordariomycetidae</taxon>
        <taxon>Sordariales</taxon>
        <taxon>Schizotheciaceae</taxon>
        <taxon>Echria</taxon>
    </lineage>
</organism>
<dbReference type="InterPro" id="IPR013149">
    <property type="entry name" value="ADH-like_C"/>
</dbReference>
<proteinExistence type="predicted"/>
<reference evidence="2" key="1">
    <citation type="submission" date="2023-06" db="EMBL/GenBank/DDBJ databases">
        <title>Genome-scale phylogeny and comparative genomics of the fungal order Sordariales.</title>
        <authorList>
            <consortium name="Lawrence Berkeley National Laboratory"/>
            <person name="Hensen N."/>
            <person name="Bonometti L."/>
            <person name="Westerberg I."/>
            <person name="Brannstrom I.O."/>
            <person name="Guillou S."/>
            <person name="Cros-Aarteil S."/>
            <person name="Calhoun S."/>
            <person name="Haridas S."/>
            <person name="Kuo A."/>
            <person name="Mondo S."/>
            <person name="Pangilinan J."/>
            <person name="Riley R."/>
            <person name="Labutti K."/>
            <person name="Andreopoulos B."/>
            <person name="Lipzen A."/>
            <person name="Chen C."/>
            <person name="Yanf M."/>
            <person name="Daum C."/>
            <person name="Ng V."/>
            <person name="Clum A."/>
            <person name="Steindorff A."/>
            <person name="Ohm R."/>
            <person name="Martin F."/>
            <person name="Silar P."/>
            <person name="Natvig D."/>
            <person name="Lalanne C."/>
            <person name="Gautier V."/>
            <person name="Ament-Velasquez S.L."/>
            <person name="Kruys A."/>
            <person name="Hutchinson M.I."/>
            <person name="Powell A.J."/>
            <person name="Barry K."/>
            <person name="Miller A.N."/>
            <person name="Grigoriev I.V."/>
            <person name="Debuchy R."/>
            <person name="Gladieux P."/>
            <person name="Thoren M.H."/>
            <person name="Johannesson H."/>
        </authorList>
    </citation>
    <scope>NUCLEOTIDE SEQUENCE</scope>
    <source>
        <strain evidence="2">PSN4</strain>
    </source>
</reference>
<dbReference type="PANTHER" id="PTHR43677:SF4">
    <property type="entry name" value="QUINONE OXIDOREDUCTASE-LIKE PROTEIN 2"/>
    <property type="match status" value="1"/>
</dbReference>
<feature type="domain" description="Enoyl reductase (ER)" evidence="1">
    <location>
        <begin position="20"/>
        <end position="350"/>
    </location>
</feature>
<evidence type="ECO:0000313" key="3">
    <source>
        <dbReference type="Proteomes" id="UP001239445"/>
    </source>
</evidence>
<dbReference type="GO" id="GO:0016491">
    <property type="term" value="F:oxidoreductase activity"/>
    <property type="evidence" value="ECO:0007669"/>
    <property type="project" value="InterPro"/>
</dbReference>
<dbReference type="InterPro" id="IPR020843">
    <property type="entry name" value="ER"/>
</dbReference>
<dbReference type="Pfam" id="PF00107">
    <property type="entry name" value="ADH_zinc_N"/>
    <property type="match status" value="1"/>
</dbReference>
<dbReference type="SUPFAM" id="SSF51735">
    <property type="entry name" value="NAD(P)-binding Rossmann-fold domains"/>
    <property type="match status" value="1"/>
</dbReference>
<evidence type="ECO:0000259" key="1">
    <source>
        <dbReference type="SMART" id="SM00829"/>
    </source>
</evidence>
<sequence length="356" mass="38119">MASSTPSTIRKTVISTIVTSNTDTSNIFVVSAPPPPPPSRKEAQVRILYSGFNGADVNMAHGRYPFQRKPPFTPGYCFVGVVVSLGSATSAVQPGDTVTGVTTYDAQAELANFALNLLVKVPAVLARDDKLLQQVTALSLDWNTAYGLVHQCANVQAGQKVFIHGLSGAVGQGLLAFSLLRGADVYGTASERNHAALAKQGVKAAYDYRNKNWIEASKNIGGMDVVFDALGFESWDESYQILSEKGLLVGYGGNQSALNGEEANRSQVPYFAKLWAKGLLSSTFGGKRTAFYYISPGSASYHEGLTTLMGMLAEGKIEVPIKAVWNLTTEGLREAHSSWGKSRGMGSLLIRIRGVE</sequence>
<dbReference type="Pfam" id="PF08240">
    <property type="entry name" value="ADH_N"/>
    <property type="match status" value="1"/>
</dbReference>
<dbReference type="InterPro" id="IPR036291">
    <property type="entry name" value="NAD(P)-bd_dom_sf"/>
</dbReference>
<dbReference type="Proteomes" id="UP001239445">
    <property type="component" value="Unassembled WGS sequence"/>
</dbReference>
<dbReference type="Gene3D" id="3.40.50.720">
    <property type="entry name" value="NAD(P)-binding Rossmann-like Domain"/>
    <property type="match status" value="1"/>
</dbReference>
<gene>
    <name evidence="2" type="ORF">QBC47DRAFT_440010</name>
</gene>
<dbReference type="SUPFAM" id="SSF50129">
    <property type="entry name" value="GroES-like"/>
    <property type="match status" value="1"/>
</dbReference>
<dbReference type="SMART" id="SM00829">
    <property type="entry name" value="PKS_ER"/>
    <property type="match status" value="1"/>
</dbReference>
<comment type="caution">
    <text evidence="2">The sequence shown here is derived from an EMBL/GenBank/DDBJ whole genome shotgun (WGS) entry which is preliminary data.</text>
</comment>
<evidence type="ECO:0000313" key="2">
    <source>
        <dbReference type="EMBL" id="KAK1749676.1"/>
    </source>
</evidence>